<dbReference type="PaxDb" id="39947-A0A0P0XRX4"/>
<dbReference type="InParanoid" id="A0A0P0XRX4"/>
<accession>A0A0P0XRX4</accession>
<sequence>MYFMSLLKYKTFVNHPVVMKLLHDVQIIASISSTEFGSASHNSLASVMCIYTSTRRSIRTLRIHPTKRVVVFSNSFCFSAMRTPSGLPLLI</sequence>
<name>A0A0P0XRX4_ORYSJ</name>
<dbReference type="AlphaFoldDB" id="A0A0P0XRX4"/>
<gene>
    <name evidence="1" type="ordered locus">Os10g0101150</name>
    <name evidence="1" type="ORF">OSNPB_100101150</name>
</gene>
<organism evidence="1 2">
    <name type="scientific">Oryza sativa subsp. japonica</name>
    <name type="common">Rice</name>
    <dbReference type="NCBI Taxonomy" id="39947"/>
    <lineage>
        <taxon>Eukaryota</taxon>
        <taxon>Viridiplantae</taxon>
        <taxon>Streptophyta</taxon>
        <taxon>Embryophyta</taxon>
        <taxon>Tracheophyta</taxon>
        <taxon>Spermatophyta</taxon>
        <taxon>Magnoliopsida</taxon>
        <taxon>Liliopsida</taxon>
        <taxon>Poales</taxon>
        <taxon>Poaceae</taxon>
        <taxon>BOP clade</taxon>
        <taxon>Oryzoideae</taxon>
        <taxon>Oryzeae</taxon>
        <taxon>Oryzinae</taxon>
        <taxon>Oryza</taxon>
        <taxon>Oryza sativa</taxon>
    </lineage>
</organism>
<dbReference type="Proteomes" id="UP000059680">
    <property type="component" value="Chromosome 10"/>
</dbReference>
<evidence type="ECO:0000313" key="2">
    <source>
        <dbReference type="Proteomes" id="UP000059680"/>
    </source>
</evidence>
<dbReference type="EMBL" id="AP014966">
    <property type="protein sequence ID" value="BAT09563.1"/>
    <property type="molecule type" value="Genomic_DNA"/>
</dbReference>
<keyword evidence="2" id="KW-1185">Reference proteome</keyword>
<proteinExistence type="predicted"/>
<reference evidence="1 2" key="3">
    <citation type="journal article" date="2013" name="Rice">
        <title>Improvement of the Oryza sativa Nipponbare reference genome using next generation sequence and optical map data.</title>
        <authorList>
            <person name="Kawahara Y."/>
            <person name="de la Bastide M."/>
            <person name="Hamilton J.P."/>
            <person name="Kanamori H."/>
            <person name="McCombie W.R."/>
            <person name="Ouyang S."/>
            <person name="Schwartz D.C."/>
            <person name="Tanaka T."/>
            <person name="Wu J."/>
            <person name="Zhou S."/>
            <person name="Childs K.L."/>
            <person name="Davidson R.M."/>
            <person name="Lin H."/>
            <person name="Quesada-Ocampo L."/>
            <person name="Vaillancourt B."/>
            <person name="Sakai H."/>
            <person name="Lee S.S."/>
            <person name="Kim J."/>
            <person name="Numa H."/>
            <person name="Itoh T."/>
            <person name="Buell C.R."/>
            <person name="Matsumoto T."/>
        </authorList>
    </citation>
    <scope>NUCLEOTIDE SEQUENCE [LARGE SCALE GENOMIC DNA]</scope>
    <source>
        <strain evidence="2">cv. Nipponbare</strain>
    </source>
</reference>
<reference evidence="2" key="1">
    <citation type="journal article" date="2005" name="Nature">
        <title>The map-based sequence of the rice genome.</title>
        <authorList>
            <consortium name="International rice genome sequencing project (IRGSP)"/>
            <person name="Matsumoto T."/>
            <person name="Wu J."/>
            <person name="Kanamori H."/>
            <person name="Katayose Y."/>
            <person name="Fujisawa M."/>
            <person name="Namiki N."/>
            <person name="Mizuno H."/>
            <person name="Yamamoto K."/>
            <person name="Antonio B.A."/>
            <person name="Baba T."/>
            <person name="Sakata K."/>
            <person name="Nagamura Y."/>
            <person name="Aoki H."/>
            <person name="Arikawa K."/>
            <person name="Arita K."/>
            <person name="Bito T."/>
            <person name="Chiden Y."/>
            <person name="Fujitsuka N."/>
            <person name="Fukunaka R."/>
            <person name="Hamada M."/>
            <person name="Harada C."/>
            <person name="Hayashi A."/>
            <person name="Hijishita S."/>
            <person name="Honda M."/>
            <person name="Hosokawa S."/>
            <person name="Ichikawa Y."/>
            <person name="Idonuma A."/>
            <person name="Iijima M."/>
            <person name="Ikeda M."/>
            <person name="Ikeno M."/>
            <person name="Ito K."/>
            <person name="Ito S."/>
            <person name="Ito T."/>
            <person name="Ito Y."/>
            <person name="Ito Y."/>
            <person name="Iwabuchi A."/>
            <person name="Kamiya K."/>
            <person name="Karasawa W."/>
            <person name="Kurita K."/>
            <person name="Katagiri S."/>
            <person name="Kikuta A."/>
            <person name="Kobayashi H."/>
            <person name="Kobayashi N."/>
            <person name="Machita K."/>
            <person name="Maehara T."/>
            <person name="Masukawa M."/>
            <person name="Mizubayashi T."/>
            <person name="Mukai Y."/>
            <person name="Nagasaki H."/>
            <person name="Nagata Y."/>
            <person name="Naito S."/>
            <person name="Nakashima M."/>
            <person name="Nakama Y."/>
            <person name="Nakamichi Y."/>
            <person name="Nakamura M."/>
            <person name="Meguro A."/>
            <person name="Negishi M."/>
            <person name="Ohta I."/>
            <person name="Ohta T."/>
            <person name="Okamoto M."/>
            <person name="Ono N."/>
            <person name="Saji S."/>
            <person name="Sakaguchi M."/>
            <person name="Sakai K."/>
            <person name="Shibata M."/>
            <person name="Shimokawa T."/>
            <person name="Song J."/>
            <person name="Takazaki Y."/>
            <person name="Terasawa K."/>
            <person name="Tsugane M."/>
            <person name="Tsuji K."/>
            <person name="Ueda S."/>
            <person name="Waki K."/>
            <person name="Yamagata H."/>
            <person name="Yamamoto M."/>
            <person name="Yamamoto S."/>
            <person name="Yamane H."/>
            <person name="Yoshiki S."/>
            <person name="Yoshihara R."/>
            <person name="Yukawa K."/>
            <person name="Zhong H."/>
            <person name="Yano M."/>
            <person name="Yuan Q."/>
            <person name="Ouyang S."/>
            <person name="Liu J."/>
            <person name="Jones K.M."/>
            <person name="Gansberger K."/>
            <person name="Moffat K."/>
            <person name="Hill J."/>
            <person name="Bera J."/>
            <person name="Fadrosh D."/>
            <person name="Jin S."/>
            <person name="Johri S."/>
            <person name="Kim M."/>
            <person name="Overton L."/>
            <person name="Reardon M."/>
            <person name="Tsitrin T."/>
            <person name="Vuong H."/>
            <person name="Weaver B."/>
            <person name="Ciecko A."/>
            <person name="Tallon L."/>
            <person name="Jackson J."/>
            <person name="Pai G."/>
            <person name="Aken S.V."/>
            <person name="Utterback T."/>
            <person name="Reidmuller S."/>
            <person name="Feldblyum T."/>
            <person name="Hsiao J."/>
            <person name="Zismann V."/>
            <person name="Iobst S."/>
            <person name="de Vazeille A.R."/>
            <person name="Buell C.R."/>
            <person name="Ying K."/>
            <person name="Li Y."/>
            <person name="Lu T."/>
            <person name="Huang Y."/>
            <person name="Zhao Q."/>
            <person name="Feng Q."/>
            <person name="Zhang L."/>
            <person name="Zhu J."/>
            <person name="Weng Q."/>
            <person name="Mu J."/>
            <person name="Lu Y."/>
            <person name="Fan D."/>
            <person name="Liu Y."/>
            <person name="Guan J."/>
            <person name="Zhang Y."/>
            <person name="Yu S."/>
            <person name="Liu X."/>
            <person name="Zhang Y."/>
            <person name="Hong G."/>
            <person name="Han B."/>
            <person name="Choisne N."/>
            <person name="Demange N."/>
            <person name="Orjeda G."/>
            <person name="Samain S."/>
            <person name="Cattolico L."/>
            <person name="Pelletier E."/>
            <person name="Couloux A."/>
            <person name="Segurens B."/>
            <person name="Wincker P."/>
            <person name="D'Hont A."/>
            <person name="Scarpelli C."/>
            <person name="Weissenbach J."/>
            <person name="Salanoubat M."/>
            <person name="Quetier F."/>
            <person name="Yu Y."/>
            <person name="Kim H.R."/>
            <person name="Rambo T."/>
            <person name="Currie J."/>
            <person name="Collura K."/>
            <person name="Luo M."/>
            <person name="Yang T."/>
            <person name="Ammiraju J.S.S."/>
            <person name="Engler F."/>
            <person name="Soderlund C."/>
            <person name="Wing R.A."/>
            <person name="Palmer L.E."/>
            <person name="de la Bastide M."/>
            <person name="Spiegel L."/>
            <person name="Nascimento L."/>
            <person name="Zutavern T."/>
            <person name="O'Shaughnessy A."/>
            <person name="Dike S."/>
            <person name="Dedhia N."/>
            <person name="Preston R."/>
            <person name="Balija V."/>
            <person name="McCombie W.R."/>
            <person name="Chow T."/>
            <person name="Chen H."/>
            <person name="Chung M."/>
            <person name="Chen C."/>
            <person name="Shaw J."/>
            <person name="Wu H."/>
            <person name="Hsiao K."/>
            <person name="Chao Y."/>
            <person name="Chu M."/>
            <person name="Cheng C."/>
            <person name="Hour A."/>
            <person name="Lee P."/>
            <person name="Lin S."/>
            <person name="Lin Y."/>
            <person name="Liou J."/>
            <person name="Liu S."/>
            <person name="Hsing Y."/>
            <person name="Raghuvanshi S."/>
            <person name="Mohanty A."/>
            <person name="Bharti A.K."/>
            <person name="Gaur A."/>
            <person name="Gupta V."/>
            <person name="Kumar D."/>
            <person name="Ravi V."/>
            <person name="Vij S."/>
            <person name="Kapur A."/>
            <person name="Khurana P."/>
            <person name="Khurana P."/>
            <person name="Khurana J.P."/>
            <person name="Tyagi A.K."/>
            <person name="Gaikwad K."/>
            <person name="Singh A."/>
            <person name="Dalal V."/>
            <person name="Srivastava S."/>
            <person name="Dixit A."/>
            <person name="Pal A.K."/>
            <person name="Ghazi I.A."/>
            <person name="Yadav M."/>
            <person name="Pandit A."/>
            <person name="Bhargava A."/>
            <person name="Sureshbabu K."/>
            <person name="Batra K."/>
            <person name="Sharma T.R."/>
            <person name="Mohapatra T."/>
            <person name="Singh N.K."/>
            <person name="Messing J."/>
            <person name="Nelson A.B."/>
            <person name="Fuks G."/>
            <person name="Kavchok S."/>
            <person name="Keizer G."/>
            <person name="Linton E."/>
            <person name="Llaca V."/>
            <person name="Song R."/>
            <person name="Tanyolac B."/>
            <person name="Young S."/>
            <person name="Ho-Il K."/>
            <person name="Hahn J.H."/>
            <person name="Sangsakoo G."/>
            <person name="Vanavichit A."/>
            <person name="de Mattos Luiz.A.T."/>
            <person name="Zimmer P.D."/>
            <person name="Malone G."/>
            <person name="Dellagostin O."/>
            <person name="de Oliveira A.C."/>
            <person name="Bevan M."/>
            <person name="Bancroft I."/>
            <person name="Minx P."/>
            <person name="Cordum H."/>
            <person name="Wilson R."/>
            <person name="Cheng Z."/>
            <person name="Jin W."/>
            <person name="Jiang J."/>
            <person name="Leong S.A."/>
            <person name="Iwama H."/>
            <person name="Gojobori T."/>
            <person name="Itoh T."/>
            <person name="Niimura Y."/>
            <person name="Fujii Y."/>
            <person name="Habara T."/>
            <person name="Sakai H."/>
            <person name="Sato Y."/>
            <person name="Wilson G."/>
            <person name="Kumar K."/>
            <person name="McCouch S."/>
            <person name="Juretic N."/>
            <person name="Hoen D."/>
            <person name="Wright S."/>
            <person name="Bruskiewich R."/>
            <person name="Bureau T."/>
            <person name="Miyao A."/>
            <person name="Hirochika H."/>
            <person name="Nishikawa T."/>
            <person name="Kadowaki K."/>
            <person name="Sugiura M."/>
            <person name="Burr B."/>
            <person name="Sasaki T."/>
        </authorList>
    </citation>
    <scope>NUCLEOTIDE SEQUENCE [LARGE SCALE GENOMIC DNA]</scope>
    <source>
        <strain evidence="2">cv. Nipponbare</strain>
    </source>
</reference>
<reference evidence="1 2" key="2">
    <citation type="journal article" date="2013" name="Plant Cell Physiol.">
        <title>Rice Annotation Project Database (RAP-DB): an integrative and interactive database for rice genomics.</title>
        <authorList>
            <person name="Sakai H."/>
            <person name="Lee S.S."/>
            <person name="Tanaka T."/>
            <person name="Numa H."/>
            <person name="Kim J."/>
            <person name="Kawahara Y."/>
            <person name="Wakimoto H."/>
            <person name="Yang C.C."/>
            <person name="Iwamoto M."/>
            <person name="Abe T."/>
            <person name="Yamada Y."/>
            <person name="Muto A."/>
            <person name="Inokuchi H."/>
            <person name="Ikemura T."/>
            <person name="Matsumoto T."/>
            <person name="Sasaki T."/>
            <person name="Itoh T."/>
        </authorList>
    </citation>
    <scope>NUCLEOTIDE SEQUENCE [LARGE SCALE GENOMIC DNA]</scope>
    <source>
        <strain evidence="2">cv. Nipponbare</strain>
    </source>
</reference>
<dbReference type="Gramene" id="Os10t0101150-01">
    <property type="protein sequence ID" value="Os10t0101150-01"/>
    <property type="gene ID" value="Os10g0101150"/>
</dbReference>
<evidence type="ECO:0000313" key="1">
    <source>
        <dbReference type="EMBL" id="BAT09563.1"/>
    </source>
</evidence>
<protein>
    <submittedName>
        <fullName evidence="1">Os10g0101150 protein</fullName>
    </submittedName>
</protein>